<dbReference type="InterPro" id="IPR036388">
    <property type="entry name" value="WH-like_DNA-bd_sf"/>
</dbReference>
<gene>
    <name evidence="7" type="ORF">GS441_12655</name>
    <name evidence="8" type="ORF">GS453_17480</name>
    <name evidence="9" type="ORF">GS551_24745</name>
    <name evidence="10" type="ORF">GS947_23855</name>
</gene>
<keyword evidence="2" id="KW-0805">Transcription regulation</keyword>
<evidence type="ECO:0000313" key="10">
    <source>
        <dbReference type="EMBL" id="NKW44504.1"/>
    </source>
</evidence>
<dbReference type="RefSeq" id="WP_081263568.1">
    <property type="nucleotide sequence ID" value="NC_002576.1"/>
</dbReference>
<protein>
    <submittedName>
        <fullName evidence="7">LysR family transcriptional regulator</fullName>
    </submittedName>
</protein>
<dbReference type="InterPro" id="IPR036390">
    <property type="entry name" value="WH_DNA-bd_sf"/>
</dbReference>
<dbReference type="AlphaFoldDB" id="A0A9Q2Y6J7"/>
<reference evidence="7" key="1">
    <citation type="submission" date="2019-11" db="EMBL/GenBank/DDBJ databases">
        <title>Spread of Macrolides and rifampicin resistant Rhodococcus equi in clinical isolates in the USA.</title>
        <authorList>
            <person name="Alvarez-Narvaez S."/>
            <person name="Huber L."/>
            <person name="Cohen N.D."/>
            <person name="Slovis N."/>
            <person name="Greiter M."/>
            <person name="Giguere S."/>
            <person name="Hart K."/>
        </authorList>
    </citation>
    <scope>NUCLEOTIDE SEQUENCE</scope>
    <source>
        <strain evidence="7">Lh_17</strain>
        <strain evidence="8">Lh_38</strain>
        <strain evidence="9">Lh_5</strain>
    </source>
</reference>
<dbReference type="Proteomes" id="UP000608063">
    <property type="component" value="Unassembled WGS sequence"/>
</dbReference>
<accession>A0A9Q2Y6J7</accession>
<dbReference type="GO" id="GO:0003700">
    <property type="term" value="F:DNA-binding transcription factor activity"/>
    <property type="evidence" value="ECO:0007669"/>
    <property type="project" value="InterPro"/>
</dbReference>
<dbReference type="InterPro" id="IPR005119">
    <property type="entry name" value="LysR_subst-bd"/>
</dbReference>
<evidence type="ECO:0000256" key="3">
    <source>
        <dbReference type="ARBA" id="ARBA00023125"/>
    </source>
</evidence>
<dbReference type="EMBL" id="WUXD01000038">
    <property type="protein sequence ID" value="MBM4628547.1"/>
    <property type="molecule type" value="Genomic_DNA"/>
</dbReference>
<dbReference type="SUPFAM" id="SSF53850">
    <property type="entry name" value="Periplasmic binding protein-like II"/>
    <property type="match status" value="1"/>
</dbReference>
<name>A0A9Q2Y6J7_RHOHA</name>
<evidence type="ECO:0000256" key="1">
    <source>
        <dbReference type="ARBA" id="ARBA00009437"/>
    </source>
</evidence>
<dbReference type="Gene3D" id="3.40.190.290">
    <property type="match status" value="1"/>
</dbReference>
<proteinExistence type="inferred from homology"/>
<dbReference type="PANTHER" id="PTHR30346:SF28">
    <property type="entry name" value="HTH-TYPE TRANSCRIPTIONAL REGULATOR CYNR"/>
    <property type="match status" value="1"/>
</dbReference>
<dbReference type="Proteomes" id="UP000738270">
    <property type="component" value="Unassembled WGS sequence"/>
</dbReference>
<dbReference type="Pfam" id="PF00126">
    <property type="entry name" value="HTH_1"/>
    <property type="match status" value="1"/>
</dbReference>
<dbReference type="GO" id="GO:0003677">
    <property type="term" value="F:DNA binding"/>
    <property type="evidence" value="ECO:0007669"/>
    <property type="project" value="UniProtKB-KW"/>
</dbReference>
<reference evidence="10" key="2">
    <citation type="journal article" date="2020" name="Environ. Microbiol.">
        <title>The novel and transferable erm(51) gene confers Macrolides, Lincosamides, and Streptogramins B (MLSB) resistance to clonal Rhodococcus equi in the environment.</title>
        <authorList>
            <person name="Huber L."/>
            <person name="Giguere S."/>
            <person name="Slovis N.M."/>
            <person name="Alvarez-Narvaez S."/>
            <person name="Hart K.A."/>
            <person name="Greiter M."/>
            <person name="Morris E.R.A."/>
            <person name="Cohen N.D."/>
        </authorList>
    </citation>
    <scope>NUCLEOTIDE SEQUENCE</scope>
    <source>
        <strain evidence="10">Lh_16_1</strain>
    </source>
</reference>
<organism evidence="7 11">
    <name type="scientific">Rhodococcus hoagii</name>
    <name type="common">Corynebacterium equii</name>
    <dbReference type="NCBI Taxonomy" id="43767"/>
    <lineage>
        <taxon>Bacteria</taxon>
        <taxon>Bacillati</taxon>
        <taxon>Actinomycetota</taxon>
        <taxon>Actinomycetes</taxon>
        <taxon>Mycobacteriales</taxon>
        <taxon>Nocardiaceae</taxon>
        <taxon>Prescottella</taxon>
    </lineage>
</organism>
<dbReference type="Proteomes" id="UP000808906">
    <property type="component" value="Unassembled WGS sequence"/>
</dbReference>
<comment type="similarity">
    <text evidence="1">Belongs to the LysR transcriptional regulatory family.</text>
</comment>
<evidence type="ECO:0000256" key="2">
    <source>
        <dbReference type="ARBA" id="ARBA00023015"/>
    </source>
</evidence>
<dbReference type="Gene3D" id="1.10.10.10">
    <property type="entry name" value="Winged helix-like DNA-binding domain superfamily/Winged helix DNA-binding domain"/>
    <property type="match status" value="1"/>
</dbReference>
<dbReference type="InterPro" id="IPR000847">
    <property type="entry name" value="LysR_HTH_N"/>
</dbReference>
<evidence type="ECO:0000313" key="7">
    <source>
        <dbReference type="EMBL" id="MBM4566256.1"/>
    </source>
</evidence>
<evidence type="ECO:0000313" key="9">
    <source>
        <dbReference type="EMBL" id="MBM4717332.1"/>
    </source>
</evidence>
<dbReference type="FunFam" id="1.10.10.10:FF:000001">
    <property type="entry name" value="LysR family transcriptional regulator"/>
    <property type="match status" value="1"/>
</dbReference>
<dbReference type="GO" id="GO:0032993">
    <property type="term" value="C:protein-DNA complex"/>
    <property type="evidence" value="ECO:0007669"/>
    <property type="project" value="TreeGrafter"/>
</dbReference>
<dbReference type="PANTHER" id="PTHR30346">
    <property type="entry name" value="TRANSCRIPTIONAL DUAL REGULATOR HCAR-RELATED"/>
    <property type="match status" value="1"/>
</dbReference>
<keyword evidence="4" id="KW-0010">Activator</keyword>
<feature type="domain" description="HTH lysR-type" evidence="6">
    <location>
        <begin position="1"/>
        <end position="58"/>
    </location>
</feature>
<dbReference type="CDD" id="cd08434">
    <property type="entry name" value="PBP2_GltC_like"/>
    <property type="match status" value="1"/>
</dbReference>
<dbReference type="EMBL" id="WUXR01000006">
    <property type="protein sequence ID" value="MBM4566256.1"/>
    <property type="molecule type" value="Genomic_DNA"/>
</dbReference>
<keyword evidence="3" id="KW-0238">DNA-binding</keyword>
<keyword evidence="5" id="KW-0804">Transcription</keyword>
<sequence>MNVDELRWFVALAESEHMRDAADALHISQPTLSRALARIERQVGVPLFDRVNHRLQLNDYGRIMLEHTRRSLTELHSAGERIAALRNPESGTVRLGFLHSLASWFVPEIIRVFRESAPRVNFALNQAPSEAIEAMLARGEIDVAVIGPRPAADEFDWYELYVERLCLAVPESHPLAGRATIRIADASDNAFIMLRRPFGLRKLVDELFAAAGVVPQIVFETIEIPTLEGLVAAGFGVAVVPSPRPTKETEGVRYVPLDDVGAFRPIGLAWPVGREPSPVVTRFLAFLANRGQEGA</sequence>
<dbReference type="SUPFAM" id="SSF46785">
    <property type="entry name" value="Winged helix' DNA-binding domain"/>
    <property type="match status" value="1"/>
</dbReference>
<evidence type="ECO:0000256" key="5">
    <source>
        <dbReference type="ARBA" id="ARBA00023163"/>
    </source>
</evidence>
<dbReference type="PROSITE" id="PS50931">
    <property type="entry name" value="HTH_LYSR"/>
    <property type="match status" value="1"/>
</dbReference>
<dbReference type="EMBL" id="WVDC01000024">
    <property type="protein sequence ID" value="NKW44504.1"/>
    <property type="molecule type" value="Genomic_DNA"/>
</dbReference>
<dbReference type="PRINTS" id="PR00039">
    <property type="entry name" value="HTHLYSR"/>
</dbReference>
<evidence type="ECO:0000313" key="8">
    <source>
        <dbReference type="EMBL" id="MBM4628547.1"/>
    </source>
</evidence>
<dbReference type="Pfam" id="PF03466">
    <property type="entry name" value="LysR_substrate"/>
    <property type="match status" value="1"/>
</dbReference>
<evidence type="ECO:0000313" key="11">
    <source>
        <dbReference type="Proteomes" id="UP000808906"/>
    </source>
</evidence>
<evidence type="ECO:0000256" key="4">
    <source>
        <dbReference type="ARBA" id="ARBA00023159"/>
    </source>
</evidence>
<comment type="caution">
    <text evidence="7">The sequence shown here is derived from an EMBL/GenBank/DDBJ whole genome shotgun (WGS) entry which is preliminary data.</text>
</comment>
<dbReference type="Proteomes" id="UP000706122">
    <property type="component" value="Unassembled WGS sequence"/>
</dbReference>
<dbReference type="EMBL" id="WUYC01000012">
    <property type="protein sequence ID" value="MBM4717332.1"/>
    <property type="molecule type" value="Genomic_DNA"/>
</dbReference>
<evidence type="ECO:0000259" key="6">
    <source>
        <dbReference type="PROSITE" id="PS50931"/>
    </source>
</evidence>